<feature type="repeat" description="ANK" evidence="3">
    <location>
        <begin position="45"/>
        <end position="77"/>
    </location>
</feature>
<gene>
    <name evidence="5" type="ORF">BaRGS_00030312</name>
</gene>
<organism evidence="5 6">
    <name type="scientific">Batillaria attramentaria</name>
    <dbReference type="NCBI Taxonomy" id="370345"/>
    <lineage>
        <taxon>Eukaryota</taxon>
        <taxon>Metazoa</taxon>
        <taxon>Spiralia</taxon>
        <taxon>Lophotrochozoa</taxon>
        <taxon>Mollusca</taxon>
        <taxon>Gastropoda</taxon>
        <taxon>Caenogastropoda</taxon>
        <taxon>Sorbeoconcha</taxon>
        <taxon>Cerithioidea</taxon>
        <taxon>Batillariidae</taxon>
        <taxon>Batillaria</taxon>
    </lineage>
</organism>
<dbReference type="PROSITE" id="PS50297">
    <property type="entry name" value="ANK_REP_REGION"/>
    <property type="match status" value="1"/>
</dbReference>
<dbReference type="PANTHER" id="PTHR24198">
    <property type="entry name" value="ANKYRIN REPEAT AND PROTEIN KINASE DOMAIN-CONTAINING PROTEIN"/>
    <property type="match status" value="1"/>
</dbReference>
<keyword evidence="6" id="KW-1185">Reference proteome</keyword>
<sequence>FLDKLRVDNRPERRLFEAIKNGDSGTVDEMLEGLETQDVFSMELNGDTLLHIAVEIRRPKIVQLLLDYQADPSSTHTTAREWLKYARENGLDEMAAALEDLAESFDQHDPEFKLYKAIILSNHTLIVDLLEQHADPFAVRLGTKKLSALHVASRQPDVRVLAMLLSRMDTHGRVDTKDTAGQTPLHYAAAKNIVENNGQQAGDVCVSTPVKRMLSDCRTSVPGVIIAMRGEWFQELPNAGCKLSRSPHQASDKDLPTVLMFRCITEDARKDEKEWAQFERSSFHVDELCLEVYEYRCSEPESPVQFLIDLRDRDLDAKKLKLVLKHRCKDGTELSEELTVNENMAAGCEVPLSTSGHMAVVCQDRHRVVTVPVGKKKTNIQPQELPGLKLQIPRDTFSQTQNILIKKEEPPPLPSIIHNTEVPDIPEKPGPSKEEDMAVMKTLSCFYNIVNTGSERPHKSMLMSIPMKTKTDNVWTLFLKQPGLENRDEGALQVNQEQAVISTDLPDMGVVVAAEVRPGVTSEELIKAIHALYNRKHKKEILIFTMAKAAPGNTAEVMVCCVSEERHKPVISRLEGQGYQCLREPMVAYASSRETFRLKLKGNLKNIYAEAEFSIVEYQVGGTLNHTTFVLEVQDKSKPATCAIVVTRTTHDNSQYPDVGTLYLDLTSLLPEDTGSATGGQLSTVDIMVLKLSETMSTDSVRVCCITLGLTTDELKPIQGKPLLPSEKNFRMLSLAKARYKTEATFCSQLEKALKRHKKTEAVRLLNECLSETK</sequence>
<protein>
    <submittedName>
        <fullName evidence="5">Uncharacterized protein</fullName>
    </submittedName>
</protein>
<keyword evidence="1" id="KW-0677">Repeat</keyword>
<comment type="caution">
    <text evidence="5">The sequence shown here is derived from an EMBL/GenBank/DDBJ whole genome shotgun (WGS) entry which is preliminary data.</text>
</comment>
<keyword evidence="2 3" id="KW-0040">ANK repeat</keyword>
<dbReference type="EMBL" id="JACVVK020000325">
    <property type="protein sequence ID" value="KAK7478466.1"/>
    <property type="molecule type" value="Genomic_DNA"/>
</dbReference>
<proteinExistence type="predicted"/>
<dbReference type="InterPro" id="IPR036770">
    <property type="entry name" value="Ankyrin_rpt-contain_sf"/>
</dbReference>
<dbReference type="SUPFAM" id="SSF48403">
    <property type="entry name" value="Ankyrin repeat"/>
    <property type="match status" value="1"/>
</dbReference>
<evidence type="ECO:0000256" key="1">
    <source>
        <dbReference type="ARBA" id="ARBA00022737"/>
    </source>
</evidence>
<accession>A0ABD0JUV5</accession>
<dbReference type="InterPro" id="IPR002110">
    <property type="entry name" value="Ankyrin_rpt"/>
</dbReference>
<dbReference type="AlphaFoldDB" id="A0ABD0JUV5"/>
<evidence type="ECO:0000313" key="6">
    <source>
        <dbReference type="Proteomes" id="UP001519460"/>
    </source>
</evidence>
<dbReference type="Gene3D" id="1.25.40.20">
    <property type="entry name" value="Ankyrin repeat-containing domain"/>
    <property type="match status" value="2"/>
</dbReference>
<evidence type="ECO:0000256" key="4">
    <source>
        <dbReference type="SAM" id="MobiDB-lite"/>
    </source>
</evidence>
<feature type="non-terminal residue" evidence="5">
    <location>
        <position position="1"/>
    </location>
</feature>
<evidence type="ECO:0000256" key="2">
    <source>
        <dbReference type="ARBA" id="ARBA00023043"/>
    </source>
</evidence>
<dbReference type="PROSITE" id="PS50088">
    <property type="entry name" value="ANK_REPEAT"/>
    <property type="match status" value="1"/>
</dbReference>
<dbReference type="Proteomes" id="UP001519460">
    <property type="component" value="Unassembled WGS sequence"/>
</dbReference>
<evidence type="ECO:0000313" key="5">
    <source>
        <dbReference type="EMBL" id="KAK7478466.1"/>
    </source>
</evidence>
<dbReference type="PANTHER" id="PTHR24198:SF165">
    <property type="entry name" value="ANKYRIN REPEAT-CONTAINING PROTEIN-RELATED"/>
    <property type="match status" value="1"/>
</dbReference>
<evidence type="ECO:0000256" key="3">
    <source>
        <dbReference type="PROSITE-ProRule" id="PRU00023"/>
    </source>
</evidence>
<dbReference type="SMART" id="SM00248">
    <property type="entry name" value="ANK"/>
    <property type="match status" value="2"/>
</dbReference>
<reference evidence="5 6" key="1">
    <citation type="journal article" date="2023" name="Sci. Data">
        <title>Genome assembly of the Korean intertidal mud-creeper Batillaria attramentaria.</title>
        <authorList>
            <person name="Patra A.K."/>
            <person name="Ho P.T."/>
            <person name="Jun S."/>
            <person name="Lee S.J."/>
            <person name="Kim Y."/>
            <person name="Won Y.J."/>
        </authorList>
    </citation>
    <scope>NUCLEOTIDE SEQUENCE [LARGE SCALE GENOMIC DNA]</scope>
    <source>
        <strain evidence="5">Wonlab-2016</strain>
    </source>
</reference>
<name>A0ABD0JUV5_9CAEN</name>
<feature type="region of interest" description="Disordered" evidence="4">
    <location>
        <begin position="409"/>
        <end position="433"/>
    </location>
</feature>
<dbReference type="Pfam" id="PF12796">
    <property type="entry name" value="Ank_2"/>
    <property type="match status" value="1"/>
</dbReference>